<evidence type="ECO:0000256" key="1">
    <source>
        <dbReference type="ARBA" id="ARBA00022737"/>
    </source>
</evidence>
<evidence type="ECO:0000256" key="2">
    <source>
        <dbReference type="ARBA" id="ARBA00022803"/>
    </source>
</evidence>
<dbReference type="SUPFAM" id="SSF48452">
    <property type="entry name" value="TPR-like"/>
    <property type="match status" value="1"/>
</dbReference>
<sequence>MDGKAGAAFFSIKHGIENCLNSSIKSGCELKLLGDLYSFGASFPFKVFCDDDNPIQDMEYCFQKQLEFVTRGEEAFRSSLTSFGDEEDMLAIKSSILCDIALNILLQAQLMSSIQIDSDNNPRSRKVIARYDRAAEAFRQAIEYNPIHAPSWCGLGCSVLKEDPLLAQHAFSRCVQIESMSPDAYANVGFMYTSKLAINASRSTMEALTQIWNQPDRADLWLSLAKVFIENSAIESAKIAVSRAACMSSQELMSSSRINSRTLSFVDSKTISEAISLEYWLKEIQTKKPGPTYRLQRALMMNPGNAVARKGLLLAEAKSKKKKN</sequence>
<proteinExistence type="predicted"/>
<dbReference type="Proteomes" id="UP000095751">
    <property type="component" value="Unassembled WGS sequence"/>
</dbReference>
<dbReference type="PANTHER" id="PTHR15704:SF7">
    <property type="entry name" value="SUPERKILLER COMPLEX PROTEIN 3"/>
    <property type="match status" value="1"/>
</dbReference>
<organism evidence="3 4">
    <name type="scientific">Fragilariopsis cylindrus CCMP1102</name>
    <dbReference type="NCBI Taxonomy" id="635003"/>
    <lineage>
        <taxon>Eukaryota</taxon>
        <taxon>Sar</taxon>
        <taxon>Stramenopiles</taxon>
        <taxon>Ochrophyta</taxon>
        <taxon>Bacillariophyta</taxon>
        <taxon>Bacillariophyceae</taxon>
        <taxon>Bacillariophycidae</taxon>
        <taxon>Bacillariales</taxon>
        <taxon>Bacillariaceae</taxon>
        <taxon>Fragilariopsis</taxon>
    </lineage>
</organism>
<evidence type="ECO:0008006" key="5">
    <source>
        <dbReference type="Google" id="ProtNLM"/>
    </source>
</evidence>
<name>A0A1E7F4T4_9STRA</name>
<reference evidence="3 4" key="1">
    <citation type="submission" date="2016-09" db="EMBL/GenBank/DDBJ databases">
        <title>Extensive genetic diversity and differential bi-allelic expression allows diatom success in the polar Southern Ocean.</title>
        <authorList>
            <consortium name="DOE Joint Genome Institute"/>
            <person name="Mock T."/>
            <person name="Otillar R.P."/>
            <person name="Strauss J."/>
            <person name="Dupont C."/>
            <person name="Frickenhaus S."/>
            <person name="Maumus F."/>
            <person name="Mcmullan M."/>
            <person name="Sanges R."/>
            <person name="Schmutz J."/>
            <person name="Toseland A."/>
            <person name="Valas R."/>
            <person name="Veluchamy A."/>
            <person name="Ward B.J."/>
            <person name="Allen A."/>
            <person name="Barry K."/>
            <person name="Falciatore A."/>
            <person name="Ferrante M."/>
            <person name="Fortunato A.E."/>
            <person name="Gloeckner G."/>
            <person name="Gruber A."/>
            <person name="Hipkin R."/>
            <person name="Janech M."/>
            <person name="Kroth P."/>
            <person name="Leese F."/>
            <person name="Lindquist E."/>
            <person name="Lyon B.R."/>
            <person name="Martin J."/>
            <person name="Mayer C."/>
            <person name="Parker M."/>
            <person name="Quesneville H."/>
            <person name="Raymond J."/>
            <person name="Uhlig C."/>
            <person name="Valentin K.U."/>
            <person name="Worden A.Z."/>
            <person name="Armbrust E.V."/>
            <person name="Bowler C."/>
            <person name="Green B."/>
            <person name="Moulton V."/>
            <person name="Van Oosterhout C."/>
            <person name="Grigoriev I."/>
        </authorList>
    </citation>
    <scope>NUCLEOTIDE SEQUENCE [LARGE SCALE GENOMIC DNA]</scope>
    <source>
        <strain evidence="3 4">CCMP1102</strain>
    </source>
</reference>
<dbReference type="GO" id="GO:0006401">
    <property type="term" value="P:RNA catabolic process"/>
    <property type="evidence" value="ECO:0007669"/>
    <property type="project" value="InterPro"/>
</dbReference>
<dbReference type="EMBL" id="KV784362">
    <property type="protein sequence ID" value="OEU13149.1"/>
    <property type="molecule type" value="Genomic_DNA"/>
</dbReference>
<dbReference type="InterPro" id="IPR039226">
    <property type="entry name" value="Ski3/TTC37"/>
</dbReference>
<dbReference type="Gene3D" id="1.25.40.10">
    <property type="entry name" value="Tetratricopeptide repeat domain"/>
    <property type="match status" value="1"/>
</dbReference>
<keyword evidence="2" id="KW-0802">TPR repeat</keyword>
<dbReference type="PANTHER" id="PTHR15704">
    <property type="entry name" value="SUPERKILLER 3 PROTEIN-RELATED"/>
    <property type="match status" value="1"/>
</dbReference>
<dbReference type="GO" id="GO:0055087">
    <property type="term" value="C:Ski complex"/>
    <property type="evidence" value="ECO:0007669"/>
    <property type="project" value="InterPro"/>
</dbReference>
<dbReference type="InterPro" id="IPR011990">
    <property type="entry name" value="TPR-like_helical_dom_sf"/>
</dbReference>
<evidence type="ECO:0000313" key="4">
    <source>
        <dbReference type="Proteomes" id="UP000095751"/>
    </source>
</evidence>
<dbReference type="InParanoid" id="A0A1E7F4T4"/>
<dbReference type="AlphaFoldDB" id="A0A1E7F4T4"/>
<protein>
    <recommendedName>
        <fullName evidence="5">TPR-like protein</fullName>
    </recommendedName>
</protein>
<keyword evidence="4" id="KW-1185">Reference proteome</keyword>
<dbReference type="OrthoDB" id="421075at2759"/>
<evidence type="ECO:0000313" key="3">
    <source>
        <dbReference type="EMBL" id="OEU13149.1"/>
    </source>
</evidence>
<gene>
    <name evidence="3" type="ORF">FRACYDRAFT_242879</name>
</gene>
<dbReference type="KEGG" id="fcy:FRACYDRAFT_242879"/>
<keyword evidence="1" id="KW-0677">Repeat</keyword>
<accession>A0A1E7F4T4</accession>